<evidence type="ECO:0000313" key="2">
    <source>
        <dbReference type="EMBL" id="KAF3600341.1"/>
    </source>
</evidence>
<dbReference type="AlphaFoldDB" id="A0A8S9SFS5"/>
<dbReference type="EMBL" id="QGKX02000004">
    <property type="protein sequence ID" value="KAF3600341.1"/>
    <property type="molecule type" value="Genomic_DNA"/>
</dbReference>
<evidence type="ECO:0000256" key="1">
    <source>
        <dbReference type="SAM" id="MobiDB-lite"/>
    </source>
</evidence>
<dbReference type="Proteomes" id="UP000712600">
    <property type="component" value="Unassembled WGS sequence"/>
</dbReference>
<sequence length="99" mass="11334">MVKKPSPPGDKSRQRRCYGSNRFPEAKPDVHRRSLCNAGVQDRPGTPKPATHKVAERPYDTTGFDCGLECDVKTNKERFVYLENHSTRNKNCSKQKTKR</sequence>
<evidence type="ECO:0000313" key="3">
    <source>
        <dbReference type="Proteomes" id="UP000712600"/>
    </source>
</evidence>
<accession>A0A8S9SFS5</accession>
<comment type="caution">
    <text evidence="2">The sequence shown here is derived from an EMBL/GenBank/DDBJ whole genome shotgun (WGS) entry which is preliminary data.</text>
</comment>
<gene>
    <name evidence="2" type="ORF">F2Q69_00038333</name>
</gene>
<name>A0A8S9SFS5_BRACR</name>
<protein>
    <submittedName>
        <fullName evidence="2">Uncharacterized protein</fullName>
    </submittedName>
</protein>
<proteinExistence type="predicted"/>
<feature type="region of interest" description="Disordered" evidence="1">
    <location>
        <begin position="1"/>
        <end position="32"/>
    </location>
</feature>
<reference evidence="2" key="1">
    <citation type="submission" date="2019-12" db="EMBL/GenBank/DDBJ databases">
        <title>Genome sequencing and annotation of Brassica cretica.</title>
        <authorList>
            <person name="Studholme D.J."/>
            <person name="Sarris P."/>
        </authorList>
    </citation>
    <scope>NUCLEOTIDE SEQUENCE</scope>
    <source>
        <strain evidence="2">PFS-109/04</strain>
        <tissue evidence="2">Leaf</tissue>
    </source>
</reference>
<organism evidence="2 3">
    <name type="scientific">Brassica cretica</name>
    <name type="common">Mustard</name>
    <dbReference type="NCBI Taxonomy" id="69181"/>
    <lineage>
        <taxon>Eukaryota</taxon>
        <taxon>Viridiplantae</taxon>
        <taxon>Streptophyta</taxon>
        <taxon>Embryophyta</taxon>
        <taxon>Tracheophyta</taxon>
        <taxon>Spermatophyta</taxon>
        <taxon>Magnoliopsida</taxon>
        <taxon>eudicotyledons</taxon>
        <taxon>Gunneridae</taxon>
        <taxon>Pentapetalae</taxon>
        <taxon>rosids</taxon>
        <taxon>malvids</taxon>
        <taxon>Brassicales</taxon>
        <taxon>Brassicaceae</taxon>
        <taxon>Brassiceae</taxon>
        <taxon>Brassica</taxon>
    </lineage>
</organism>